<evidence type="ECO:0000313" key="1">
    <source>
        <dbReference type="EMBL" id="KAH7979182.1"/>
    </source>
</evidence>
<comment type="caution">
    <text evidence="1">The sequence shown here is derived from an EMBL/GenBank/DDBJ whole genome shotgun (WGS) entry which is preliminary data.</text>
</comment>
<reference evidence="1" key="1">
    <citation type="submission" date="2020-05" db="EMBL/GenBank/DDBJ databases">
        <title>Large-scale comparative analyses of tick genomes elucidate their genetic diversity and vector capacities.</title>
        <authorList>
            <person name="Jia N."/>
            <person name="Wang J."/>
            <person name="Shi W."/>
            <person name="Du L."/>
            <person name="Sun Y."/>
            <person name="Zhan W."/>
            <person name="Jiang J."/>
            <person name="Wang Q."/>
            <person name="Zhang B."/>
            <person name="Ji P."/>
            <person name="Sakyi L.B."/>
            <person name="Cui X."/>
            <person name="Yuan T."/>
            <person name="Jiang B."/>
            <person name="Yang W."/>
            <person name="Lam T.T.-Y."/>
            <person name="Chang Q."/>
            <person name="Ding S."/>
            <person name="Wang X."/>
            <person name="Zhu J."/>
            <person name="Ruan X."/>
            <person name="Zhao L."/>
            <person name="Wei J."/>
            <person name="Que T."/>
            <person name="Du C."/>
            <person name="Cheng J."/>
            <person name="Dai P."/>
            <person name="Han X."/>
            <person name="Huang E."/>
            <person name="Gao Y."/>
            <person name="Liu J."/>
            <person name="Shao H."/>
            <person name="Ye R."/>
            <person name="Li L."/>
            <person name="Wei W."/>
            <person name="Wang X."/>
            <person name="Wang C."/>
            <person name="Yang T."/>
            <person name="Huo Q."/>
            <person name="Li W."/>
            <person name="Guo W."/>
            <person name="Chen H."/>
            <person name="Zhou L."/>
            <person name="Ni X."/>
            <person name="Tian J."/>
            <person name="Zhou Y."/>
            <person name="Sheng Y."/>
            <person name="Liu T."/>
            <person name="Pan Y."/>
            <person name="Xia L."/>
            <person name="Li J."/>
            <person name="Zhao F."/>
            <person name="Cao W."/>
        </authorList>
    </citation>
    <scope>NUCLEOTIDE SEQUENCE</scope>
    <source>
        <strain evidence="1">Dsil-2018</strain>
    </source>
</reference>
<keyword evidence="2" id="KW-1185">Reference proteome</keyword>
<gene>
    <name evidence="1" type="ORF">HPB49_008596</name>
</gene>
<dbReference type="EMBL" id="CM023470">
    <property type="protein sequence ID" value="KAH7979182.1"/>
    <property type="molecule type" value="Genomic_DNA"/>
</dbReference>
<evidence type="ECO:0000313" key="2">
    <source>
        <dbReference type="Proteomes" id="UP000821865"/>
    </source>
</evidence>
<organism evidence="1 2">
    <name type="scientific">Dermacentor silvarum</name>
    <name type="common">Tick</name>
    <dbReference type="NCBI Taxonomy" id="543639"/>
    <lineage>
        <taxon>Eukaryota</taxon>
        <taxon>Metazoa</taxon>
        <taxon>Ecdysozoa</taxon>
        <taxon>Arthropoda</taxon>
        <taxon>Chelicerata</taxon>
        <taxon>Arachnida</taxon>
        <taxon>Acari</taxon>
        <taxon>Parasitiformes</taxon>
        <taxon>Ixodida</taxon>
        <taxon>Ixodoidea</taxon>
        <taxon>Ixodidae</taxon>
        <taxon>Rhipicephalinae</taxon>
        <taxon>Dermacentor</taxon>
    </lineage>
</organism>
<proteinExistence type="predicted"/>
<dbReference type="Proteomes" id="UP000821865">
    <property type="component" value="Chromosome 1"/>
</dbReference>
<accession>A0ACB8DX40</accession>
<sequence length="115" mass="13203">MMEHNLAKLVLVLCLLDCPMAWMRPSEQAAAAVCLSLRLFHREDQHRWGALMSHYGRYTEEAVQPTIKRMAGLLLDAPKSGHKAPYEKYKHRRLERVSTVIVAHAAKLREMAVRP</sequence>
<protein>
    <submittedName>
        <fullName evidence="1">Uncharacterized protein</fullName>
    </submittedName>
</protein>
<name>A0ACB8DX40_DERSI</name>